<feature type="compositionally biased region" description="Basic and acidic residues" evidence="4">
    <location>
        <begin position="7"/>
        <end position="17"/>
    </location>
</feature>
<dbReference type="GO" id="GO:0005737">
    <property type="term" value="C:cytoplasm"/>
    <property type="evidence" value="ECO:0007669"/>
    <property type="project" value="TreeGrafter"/>
</dbReference>
<feature type="repeat" description="RCC1" evidence="3">
    <location>
        <begin position="364"/>
        <end position="417"/>
    </location>
</feature>
<keyword evidence="2" id="KW-0677">Repeat</keyword>
<dbReference type="InterPro" id="IPR000408">
    <property type="entry name" value="Reg_chr_condens"/>
</dbReference>
<protein>
    <recommendedName>
        <fullName evidence="5">RCC1-like domain-containing protein</fullName>
    </recommendedName>
</protein>
<accession>A0A0B6Z548</accession>
<keyword evidence="1" id="KW-0344">Guanine-nucleotide releasing factor</keyword>
<name>A0A0B6Z548_9EUPU</name>
<dbReference type="PROSITE" id="PS50012">
    <property type="entry name" value="RCC1_3"/>
    <property type="match status" value="7"/>
</dbReference>
<dbReference type="Pfam" id="PF25390">
    <property type="entry name" value="WD40_RLD"/>
    <property type="match status" value="1"/>
</dbReference>
<dbReference type="PANTHER" id="PTHR45982">
    <property type="entry name" value="REGULATOR OF CHROMOSOME CONDENSATION"/>
    <property type="match status" value="1"/>
</dbReference>
<dbReference type="PROSITE" id="PS00626">
    <property type="entry name" value="RCC1_2"/>
    <property type="match status" value="2"/>
</dbReference>
<dbReference type="PANTHER" id="PTHR45982:SF1">
    <property type="entry name" value="REGULATOR OF CHROMOSOME CONDENSATION"/>
    <property type="match status" value="1"/>
</dbReference>
<feature type="domain" description="RCC1-like" evidence="5">
    <location>
        <begin position="35"/>
        <end position="413"/>
    </location>
</feature>
<gene>
    <name evidence="6" type="primary">ORF48416</name>
</gene>
<dbReference type="InterPro" id="IPR009091">
    <property type="entry name" value="RCC1/BLIP-II"/>
</dbReference>
<evidence type="ECO:0000256" key="3">
    <source>
        <dbReference type="PROSITE-ProRule" id="PRU00235"/>
    </source>
</evidence>
<dbReference type="EMBL" id="HACG01016607">
    <property type="protein sequence ID" value="CEK63472.1"/>
    <property type="molecule type" value="Transcribed_RNA"/>
</dbReference>
<feature type="region of interest" description="Disordered" evidence="4">
    <location>
        <begin position="1"/>
        <end position="29"/>
    </location>
</feature>
<dbReference type="PRINTS" id="PR00633">
    <property type="entry name" value="RCCNDNSATION"/>
</dbReference>
<dbReference type="InterPro" id="IPR058923">
    <property type="entry name" value="RCC1-like_dom"/>
</dbReference>
<feature type="repeat" description="RCC1" evidence="3">
    <location>
        <begin position="258"/>
        <end position="310"/>
    </location>
</feature>
<dbReference type="SUPFAM" id="SSF50985">
    <property type="entry name" value="RCC1/BLIP-II"/>
    <property type="match status" value="1"/>
</dbReference>
<sequence length="424" mass="45442">MPQGKKRTLEKNSDTGHKSKRLKVTHDSHSTVQGDVLTCGNGEVGQLGLGEDIMQRTRLAFVDIPDSVTQVYAGGMHTVCLTSTGQVYTFGCNDDGALGRDTSADGSETLPGKVNIPAPVVMVSAGDSHTAALTNDGRVYAWGNFRDANGLMGLTSNGASKIPLELIQEEVIVKVASGCDHLACLTDKGELLTLGCAEQGQLGRIAECFATRGGRKGLDLILTPGRVKVKRYKSRKLAQFSDVWTGQYMTFAKDKDNGDIYAWGLNNYFQLGFGDMVNRFVPERVKWFSENGPWSMMEGGQHHTVALNSKGKVYTLGRSDYGRLGLGEKSCDMMEPTLVPTLSNFTCVNISAGGCVSLAVTSDGSIYSWGMGNNNQLGTGDDEDRYVPTKVAGKQLETRTGLVVSAGGQHTVVLAKNIQNGVGH</sequence>
<reference evidence="6" key="1">
    <citation type="submission" date="2014-12" db="EMBL/GenBank/DDBJ databases">
        <title>Insight into the proteome of Arion vulgaris.</title>
        <authorList>
            <person name="Aradska J."/>
            <person name="Bulat T."/>
            <person name="Smidak R."/>
            <person name="Sarate P."/>
            <person name="Gangsoo J."/>
            <person name="Sialana F."/>
            <person name="Bilban M."/>
            <person name="Lubec G."/>
        </authorList>
    </citation>
    <scope>NUCLEOTIDE SEQUENCE</scope>
    <source>
        <tissue evidence="6">Skin</tissue>
    </source>
</reference>
<feature type="repeat" description="RCC1" evidence="3">
    <location>
        <begin position="311"/>
        <end position="363"/>
    </location>
</feature>
<feature type="repeat" description="RCC1" evidence="3">
    <location>
        <begin position="85"/>
        <end position="136"/>
    </location>
</feature>
<dbReference type="Gene3D" id="2.130.10.30">
    <property type="entry name" value="Regulator of chromosome condensation 1/beta-lactamase-inhibitor protein II"/>
    <property type="match status" value="1"/>
</dbReference>
<proteinExistence type="predicted"/>
<dbReference type="PROSITE" id="PS00625">
    <property type="entry name" value="RCC1_1"/>
    <property type="match status" value="1"/>
</dbReference>
<evidence type="ECO:0000256" key="4">
    <source>
        <dbReference type="SAM" id="MobiDB-lite"/>
    </source>
</evidence>
<feature type="repeat" description="RCC1" evidence="3">
    <location>
        <begin position="137"/>
        <end position="188"/>
    </location>
</feature>
<organism evidence="6">
    <name type="scientific">Arion vulgaris</name>
    <dbReference type="NCBI Taxonomy" id="1028688"/>
    <lineage>
        <taxon>Eukaryota</taxon>
        <taxon>Metazoa</taxon>
        <taxon>Spiralia</taxon>
        <taxon>Lophotrochozoa</taxon>
        <taxon>Mollusca</taxon>
        <taxon>Gastropoda</taxon>
        <taxon>Heterobranchia</taxon>
        <taxon>Euthyneura</taxon>
        <taxon>Panpulmonata</taxon>
        <taxon>Eupulmonata</taxon>
        <taxon>Stylommatophora</taxon>
        <taxon>Helicina</taxon>
        <taxon>Arionoidea</taxon>
        <taxon>Arionidae</taxon>
        <taxon>Arion</taxon>
    </lineage>
</organism>
<dbReference type="AlphaFoldDB" id="A0A0B6Z548"/>
<evidence type="ECO:0000256" key="1">
    <source>
        <dbReference type="ARBA" id="ARBA00022658"/>
    </source>
</evidence>
<evidence type="ECO:0000256" key="2">
    <source>
        <dbReference type="ARBA" id="ARBA00022737"/>
    </source>
</evidence>
<evidence type="ECO:0000259" key="5">
    <source>
        <dbReference type="Pfam" id="PF25390"/>
    </source>
</evidence>
<feature type="repeat" description="RCC1" evidence="3">
    <location>
        <begin position="189"/>
        <end position="256"/>
    </location>
</feature>
<evidence type="ECO:0000313" key="6">
    <source>
        <dbReference type="EMBL" id="CEK63472.1"/>
    </source>
</evidence>
<feature type="repeat" description="RCC1" evidence="3">
    <location>
        <begin position="34"/>
        <end position="84"/>
    </location>
</feature>
<dbReference type="GO" id="GO:0005085">
    <property type="term" value="F:guanyl-nucleotide exchange factor activity"/>
    <property type="evidence" value="ECO:0007669"/>
    <property type="project" value="TreeGrafter"/>
</dbReference>
<dbReference type="InterPro" id="IPR051553">
    <property type="entry name" value="Ran_GTPase-activating"/>
</dbReference>